<sequence length="75" mass="8346">MGKTGWVTSRRPRRRLSDGRYKEQVHQGSPSTVAKDSDSLRVPAEVGNIVFDPVESSRLVQKGEVAKCSAQHLRL</sequence>
<evidence type="ECO:0000313" key="3">
    <source>
        <dbReference type="Proteomes" id="UP000324222"/>
    </source>
</evidence>
<dbReference type="EMBL" id="VSRR010002643">
    <property type="protein sequence ID" value="MPC32514.1"/>
    <property type="molecule type" value="Genomic_DNA"/>
</dbReference>
<proteinExistence type="predicted"/>
<keyword evidence="3" id="KW-1185">Reference proteome</keyword>
<dbReference type="AlphaFoldDB" id="A0A5B7EJ03"/>
<feature type="region of interest" description="Disordered" evidence="1">
    <location>
        <begin position="1"/>
        <end position="39"/>
    </location>
</feature>
<protein>
    <submittedName>
        <fullName evidence="2">Uncharacterized protein</fullName>
    </submittedName>
</protein>
<gene>
    <name evidence="2" type="ORF">E2C01_025827</name>
</gene>
<comment type="caution">
    <text evidence="2">The sequence shown here is derived from an EMBL/GenBank/DDBJ whole genome shotgun (WGS) entry which is preliminary data.</text>
</comment>
<name>A0A5B7EJ03_PORTR</name>
<evidence type="ECO:0000313" key="2">
    <source>
        <dbReference type="EMBL" id="MPC32514.1"/>
    </source>
</evidence>
<reference evidence="2 3" key="1">
    <citation type="submission" date="2019-05" db="EMBL/GenBank/DDBJ databases">
        <title>Another draft genome of Portunus trituberculatus and its Hox gene families provides insights of decapod evolution.</title>
        <authorList>
            <person name="Jeong J.-H."/>
            <person name="Song I."/>
            <person name="Kim S."/>
            <person name="Choi T."/>
            <person name="Kim D."/>
            <person name="Ryu S."/>
            <person name="Kim W."/>
        </authorList>
    </citation>
    <scope>NUCLEOTIDE SEQUENCE [LARGE SCALE GENOMIC DNA]</scope>
    <source>
        <tissue evidence="2">Muscle</tissue>
    </source>
</reference>
<evidence type="ECO:0000256" key="1">
    <source>
        <dbReference type="SAM" id="MobiDB-lite"/>
    </source>
</evidence>
<dbReference type="Proteomes" id="UP000324222">
    <property type="component" value="Unassembled WGS sequence"/>
</dbReference>
<feature type="compositionally biased region" description="Basic and acidic residues" evidence="1">
    <location>
        <begin position="15"/>
        <end position="25"/>
    </location>
</feature>
<accession>A0A5B7EJ03</accession>
<organism evidence="2 3">
    <name type="scientific">Portunus trituberculatus</name>
    <name type="common">Swimming crab</name>
    <name type="synonym">Neptunus trituberculatus</name>
    <dbReference type="NCBI Taxonomy" id="210409"/>
    <lineage>
        <taxon>Eukaryota</taxon>
        <taxon>Metazoa</taxon>
        <taxon>Ecdysozoa</taxon>
        <taxon>Arthropoda</taxon>
        <taxon>Crustacea</taxon>
        <taxon>Multicrustacea</taxon>
        <taxon>Malacostraca</taxon>
        <taxon>Eumalacostraca</taxon>
        <taxon>Eucarida</taxon>
        <taxon>Decapoda</taxon>
        <taxon>Pleocyemata</taxon>
        <taxon>Brachyura</taxon>
        <taxon>Eubrachyura</taxon>
        <taxon>Portunoidea</taxon>
        <taxon>Portunidae</taxon>
        <taxon>Portuninae</taxon>
        <taxon>Portunus</taxon>
    </lineage>
</organism>